<protein>
    <recommendedName>
        <fullName evidence="5">Multiple inositol polyphosphate phosphatase 1</fullName>
        <ecNumber evidence="4">3.1.3.62</ecNumber>
        <ecNumber evidence="3">3.1.3.80</ecNumber>
    </recommendedName>
    <alternativeName>
        <fullName evidence="9">2,3-bisphosphoglycerate 3-phosphatase</fullName>
    </alternativeName>
</protein>
<evidence type="ECO:0000256" key="10">
    <source>
        <dbReference type="ARBA" id="ARBA00043668"/>
    </source>
</evidence>
<dbReference type="EC" id="3.1.3.80" evidence="3"/>
<dbReference type="InterPro" id="IPR029033">
    <property type="entry name" value="His_PPase_superfam"/>
</dbReference>
<dbReference type="Proteomes" id="UP001319045">
    <property type="component" value="Chromosome"/>
</dbReference>
<dbReference type="RefSeq" id="WP_207155365.1">
    <property type="nucleotide sequence ID" value="NZ_AP024484.1"/>
</dbReference>
<name>A0ABN6EH22_9BACT</name>
<evidence type="ECO:0000256" key="12">
    <source>
        <dbReference type="ARBA" id="ARBA00043691"/>
    </source>
</evidence>
<keyword evidence="6 14" id="KW-0732">Signal</keyword>
<sequence length="427" mass="49596">MKRNAFIVILLSLAITAFSQQARKDFKVDRSLSASNYLAYPGPLQKKLTPAPSGYVPFYLSHYGRHGSRWLIGDRDYNRPVAWLEKADSLGKLTPKGKEVLTKLRKLRDAAMGRDGELTQRGALQHKQIAERMLKNFPQIFAGKANVDAKSTVVIRCILSMENALQEMVKINPELNITHDASYHDMYYMNYDDSLLFKKRMPTSAMVPYTEFCKNHEHPERVMRLLFNDDEYWKNHLNANKLYEVLFKQASNVQSTEFRNSMSLYDLFTDDEIYDLWQINNAWWYINYGACPLNGGKQPYSQRNLLRKIISDADSCIALPHPGATLRYGHDTMVMPLTCLMDLDGMGMQVSDLEQLAYKGWNNYRIFPMACNIQLVFYHKKGSKDILVKVLRNENEATLPIKTDIAPYYHWKDVRQYYLDKLNKFTE</sequence>
<comment type="catalytic activity">
    <reaction evidence="12">
        <text>1D-myo-inositol hexakisphosphate + H2O = 1D-myo-inositol 1,2,4,5,6-pentakisphosphate + phosphate</text>
        <dbReference type="Rhea" id="RHEA:16989"/>
        <dbReference type="ChEBI" id="CHEBI:15377"/>
        <dbReference type="ChEBI" id="CHEBI:43474"/>
        <dbReference type="ChEBI" id="CHEBI:57798"/>
        <dbReference type="ChEBI" id="CHEBI:58130"/>
        <dbReference type="EC" id="3.1.3.62"/>
    </reaction>
    <physiologicalReaction direction="left-to-right" evidence="12">
        <dbReference type="Rhea" id="RHEA:16990"/>
    </physiologicalReaction>
</comment>
<comment type="catalytic activity">
    <reaction evidence="10">
        <text>1D-myo-inositol 1,2,5,6-tetrakisphosphate + H2O = 1D-myo-inositol 1,2,6-trisphosphate + phosphate</text>
        <dbReference type="Rhea" id="RHEA:77119"/>
        <dbReference type="ChEBI" id="CHEBI:15377"/>
        <dbReference type="ChEBI" id="CHEBI:43474"/>
        <dbReference type="ChEBI" id="CHEBI:195535"/>
        <dbReference type="ChEBI" id="CHEBI:195537"/>
        <dbReference type="EC" id="3.1.3.62"/>
    </reaction>
    <physiologicalReaction direction="left-to-right" evidence="10">
        <dbReference type="Rhea" id="RHEA:77120"/>
    </physiologicalReaction>
</comment>
<evidence type="ECO:0000256" key="3">
    <source>
        <dbReference type="ARBA" id="ARBA00012976"/>
    </source>
</evidence>
<organism evidence="15 16">
    <name type="scientific">Prevotella herbatica</name>
    <dbReference type="NCBI Taxonomy" id="2801997"/>
    <lineage>
        <taxon>Bacteria</taxon>
        <taxon>Pseudomonadati</taxon>
        <taxon>Bacteroidota</taxon>
        <taxon>Bacteroidia</taxon>
        <taxon>Bacteroidales</taxon>
        <taxon>Prevotellaceae</taxon>
        <taxon>Prevotella</taxon>
    </lineage>
</organism>
<reference evidence="15 16" key="1">
    <citation type="journal article" date="2022" name="Int. J. Syst. Evol. Microbiol.">
        <title>Prevotella herbatica sp. nov., a plant polysaccharide-decomposing anaerobic bacterium isolated from a methanogenic reactor.</title>
        <authorList>
            <person name="Uek A."/>
            <person name="Tonouchi A."/>
            <person name="Kaku N."/>
            <person name="Ueki K."/>
        </authorList>
    </citation>
    <scope>NUCLEOTIDE SEQUENCE [LARGE SCALE GENOMIC DNA]</scope>
    <source>
        <strain evidence="15 16">WR041</strain>
    </source>
</reference>
<proteinExistence type="inferred from homology"/>
<comment type="catalytic activity">
    <reaction evidence="13">
        <text>(2R)-2,3-bisphosphoglycerate + H2O = (2R)-2-phosphoglycerate + phosphate</text>
        <dbReference type="Rhea" id="RHEA:27381"/>
        <dbReference type="ChEBI" id="CHEBI:15377"/>
        <dbReference type="ChEBI" id="CHEBI:43474"/>
        <dbReference type="ChEBI" id="CHEBI:58248"/>
        <dbReference type="ChEBI" id="CHEBI:58289"/>
        <dbReference type="EC" id="3.1.3.80"/>
    </reaction>
    <physiologicalReaction direction="left-to-right" evidence="13">
        <dbReference type="Rhea" id="RHEA:27382"/>
    </physiologicalReaction>
</comment>
<evidence type="ECO:0000256" key="8">
    <source>
        <dbReference type="ARBA" id="ARBA00023136"/>
    </source>
</evidence>
<feature type="signal peptide" evidence="14">
    <location>
        <begin position="1"/>
        <end position="22"/>
    </location>
</feature>
<evidence type="ECO:0000256" key="5">
    <source>
        <dbReference type="ARBA" id="ARBA00018097"/>
    </source>
</evidence>
<comment type="catalytic activity">
    <reaction evidence="11">
        <text>1D-myo-inositol 1,2,4,5,6-pentakisphosphate + H2O = 1D-myo-inositol 1,2,5,6-tetrakisphosphate + phosphate</text>
        <dbReference type="Rhea" id="RHEA:77115"/>
        <dbReference type="ChEBI" id="CHEBI:15377"/>
        <dbReference type="ChEBI" id="CHEBI:43474"/>
        <dbReference type="ChEBI" id="CHEBI:57798"/>
        <dbReference type="ChEBI" id="CHEBI:195535"/>
        <dbReference type="EC" id="3.1.3.62"/>
    </reaction>
    <physiologicalReaction direction="left-to-right" evidence="11">
        <dbReference type="Rhea" id="RHEA:77116"/>
    </physiologicalReaction>
</comment>
<evidence type="ECO:0000256" key="6">
    <source>
        <dbReference type="ARBA" id="ARBA00022729"/>
    </source>
</evidence>
<dbReference type="EC" id="3.1.3.62" evidence="4"/>
<feature type="chain" id="PRO_5045156828" description="Multiple inositol polyphosphate phosphatase 1" evidence="14">
    <location>
        <begin position="23"/>
        <end position="427"/>
    </location>
</feature>
<gene>
    <name evidence="15" type="ORF">prwr041_11000</name>
</gene>
<keyword evidence="8" id="KW-0472">Membrane</keyword>
<dbReference type="Gene3D" id="3.40.50.1240">
    <property type="entry name" value="Phosphoglycerate mutase-like"/>
    <property type="match status" value="1"/>
</dbReference>
<dbReference type="SUPFAM" id="SSF53254">
    <property type="entry name" value="Phosphoglycerate mutase-like"/>
    <property type="match status" value="1"/>
</dbReference>
<evidence type="ECO:0000313" key="15">
    <source>
        <dbReference type="EMBL" id="BCS85207.1"/>
    </source>
</evidence>
<evidence type="ECO:0000256" key="2">
    <source>
        <dbReference type="ARBA" id="ARBA00008422"/>
    </source>
</evidence>
<evidence type="ECO:0000256" key="13">
    <source>
        <dbReference type="ARBA" id="ARBA00043832"/>
    </source>
</evidence>
<evidence type="ECO:0000256" key="11">
    <source>
        <dbReference type="ARBA" id="ARBA00043671"/>
    </source>
</evidence>
<dbReference type="Pfam" id="PF00328">
    <property type="entry name" value="His_Phos_2"/>
    <property type="match status" value="1"/>
</dbReference>
<evidence type="ECO:0000313" key="16">
    <source>
        <dbReference type="Proteomes" id="UP001319045"/>
    </source>
</evidence>
<comment type="subcellular location">
    <subcellularLocation>
        <location evidence="1">Membrane</location>
    </subcellularLocation>
</comment>
<dbReference type="EMBL" id="AP024484">
    <property type="protein sequence ID" value="BCS85207.1"/>
    <property type="molecule type" value="Genomic_DNA"/>
</dbReference>
<dbReference type="PANTHER" id="PTHR20963">
    <property type="entry name" value="MULTIPLE INOSITOL POLYPHOSPHATE PHOSPHATASE-RELATED"/>
    <property type="match status" value="1"/>
</dbReference>
<keyword evidence="7" id="KW-0378">Hydrolase</keyword>
<keyword evidence="16" id="KW-1185">Reference proteome</keyword>
<evidence type="ECO:0000256" key="7">
    <source>
        <dbReference type="ARBA" id="ARBA00022801"/>
    </source>
</evidence>
<dbReference type="InterPro" id="IPR000560">
    <property type="entry name" value="His_Pase_clade-2"/>
</dbReference>
<evidence type="ECO:0000256" key="9">
    <source>
        <dbReference type="ARBA" id="ARBA00031642"/>
    </source>
</evidence>
<evidence type="ECO:0000256" key="4">
    <source>
        <dbReference type="ARBA" id="ARBA00013040"/>
    </source>
</evidence>
<comment type="similarity">
    <text evidence="2">Belongs to the histidine acid phosphatase family. MINPP1 subfamily.</text>
</comment>
<dbReference type="PANTHER" id="PTHR20963:SF8">
    <property type="entry name" value="MULTIPLE INOSITOL POLYPHOSPHATE PHOSPHATASE 1"/>
    <property type="match status" value="1"/>
</dbReference>
<evidence type="ECO:0000256" key="1">
    <source>
        <dbReference type="ARBA" id="ARBA00004370"/>
    </source>
</evidence>
<accession>A0ABN6EH22</accession>
<evidence type="ECO:0000256" key="14">
    <source>
        <dbReference type="SAM" id="SignalP"/>
    </source>
</evidence>